<feature type="compositionally biased region" description="Low complexity" evidence="3">
    <location>
        <begin position="981"/>
        <end position="999"/>
    </location>
</feature>
<dbReference type="InterPro" id="IPR000219">
    <property type="entry name" value="DH_dom"/>
</dbReference>
<evidence type="ECO:0000256" key="3">
    <source>
        <dbReference type="SAM" id="MobiDB-lite"/>
    </source>
</evidence>
<dbReference type="SUPFAM" id="SSF48065">
    <property type="entry name" value="DBL homology domain (DH-domain)"/>
    <property type="match status" value="1"/>
</dbReference>
<proteinExistence type="predicted"/>
<dbReference type="CDD" id="cd00160">
    <property type="entry name" value="RhoGEF"/>
    <property type="match status" value="1"/>
</dbReference>
<dbReference type="OrthoDB" id="546434at2759"/>
<dbReference type="Gene3D" id="1.10.20.10">
    <property type="entry name" value="Histone, subunit A"/>
    <property type="match status" value="1"/>
</dbReference>
<dbReference type="InterPro" id="IPR011993">
    <property type="entry name" value="PH-like_dom_sf"/>
</dbReference>
<dbReference type="Gene3D" id="1.10.840.10">
    <property type="entry name" value="Ras guanine-nucleotide exchange factors catalytic domain"/>
    <property type="match status" value="2"/>
</dbReference>
<feature type="compositionally biased region" description="Pro residues" evidence="3">
    <location>
        <begin position="1104"/>
        <end position="1125"/>
    </location>
</feature>
<dbReference type="PROSITE" id="PS50010">
    <property type="entry name" value="DH_2"/>
    <property type="match status" value="1"/>
</dbReference>
<dbReference type="InterPro" id="IPR008937">
    <property type="entry name" value="Ras-like_GEF"/>
</dbReference>
<organism evidence="8 9">
    <name type="scientific">Rhinopithecus bieti</name>
    <name type="common">Black snub-nosed monkey</name>
    <name type="synonym">Pygathrix bieti</name>
    <dbReference type="NCBI Taxonomy" id="61621"/>
    <lineage>
        <taxon>Eukaryota</taxon>
        <taxon>Metazoa</taxon>
        <taxon>Chordata</taxon>
        <taxon>Craniata</taxon>
        <taxon>Vertebrata</taxon>
        <taxon>Euteleostomi</taxon>
        <taxon>Mammalia</taxon>
        <taxon>Eutheria</taxon>
        <taxon>Euarchontoglires</taxon>
        <taxon>Primates</taxon>
        <taxon>Haplorrhini</taxon>
        <taxon>Catarrhini</taxon>
        <taxon>Cercopithecidae</taxon>
        <taxon>Colobinae</taxon>
        <taxon>Rhinopithecus</taxon>
    </lineage>
</organism>
<dbReference type="CDD" id="cd06224">
    <property type="entry name" value="REM"/>
    <property type="match status" value="1"/>
</dbReference>
<dbReference type="InterPro" id="IPR001849">
    <property type="entry name" value="PH_domain"/>
</dbReference>
<dbReference type="SUPFAM" id="SSF48366">
    <property type="entry name" value="Ras GEF"/>
    <property type="match status" value="1"/>
</dbReference>
<dbReference type="InterPro" id="IPR000651">
    <property type="entry name" value="Ras-like_Gua-exchang_fac_N"/>
</dbReference>
<dbReference type="PROSITE" id="PS50212">
    <property type="entry name" value="RASGEF_NTER"/>
    <property type="match status" value="1"/>
</dbReference>
<dbReference type="CDD" id="cd22915">
    <property type="entry name" value="HFD_SOS1_rpt2"/>
    <property type="match status" value="1"/>
</dbReference>
<gene>
    <name evidence="8" type="primary">SOS2</name>
</gene>
<evidence type="ECO:0000256" key="2">
    <source>
        <dbReference type="PROSITE-ProRule" id="PRU00168"/>
    </source>
</evidence>
<dbReference type="InterPro" id="IPR009072">
    <property type="entry name" value="Histone-fold"/>
</dbReference>
<dbReference type="Proteomes" id="UP000233180">
    <property type="component" value="Unassembled WGS sequence"/>
</dbReference>
<accession>A0A2K6MLE2</accession>
<dbReference type="Gene3D" id="1.20.900.10">
    <property type="entry name" value="Dbl homology (DH) domain"/>
    <property type="match status" value="1"/>
</dbReference>
<dbReference type="GeneID" id="108513636"/>
<feature type="domain" description="DH" evidence="6">
    <location>
        <begin position="198"/>
        <end position="388"/>
    </location>
</feature>
<dbReference type="CTD" id="6655"/>
<dbReference type="FunFam" id="1.10.20.10:FF:000029">
    <property type="entry name" value="son of sevenless homolog 1 isoform X1"/>
    <property type="match status" value="1"/>
</dbReference>
<dbReference type="FunFam" id="1.20.900.10:FF:000015">
    <property type="entry name" value="son of sevenless homolog 1 isoform X1"/>
    <property type="match status" value="1"/>
</dbReference>
<dbReference type="AlphaFoldDB" id="A0A2K6MLE2"/>
<dbReference type="InterPro" id="IPR055251">
    <property type="entry name" value="SOS1_NGEF_PH"/>
</dbReference>
<dbReference type="Pfam" id="PF22697">
    <property type="entry name" value="SOS1_NGEF_PH"/>
    <property type="match status" value="1"/>
</dbReference>
<feature type="domain" description="PH" evidence="4">
    <location>
        <begin position="441"/>
        <end position="544"/>
    </location>
</feature>
<evidence type="ECO:0000259" key="5">
    <source>
        <dbReference type="PROSITE" id="PS50009"/>
    </source>
</evidence>
<feature type="region of interest" description="Disordered" evidence="3">
    <location>
        <begin position="979"/>
        <end position="999"/>
    </location>
</feature>
<feature type="region of interest" description="Disordered" evidence="3">
    <location>
        <begin position="933"/>
        <end position="964"/>
    </location>
</feature>
<feature type="domain" description="Ras-GEF" evidence="5">
    <location>
        <begin position="778"/>
        <end position="1014"/>
    </location>
</feature>
<sequence>MQQAPQPYEFFSEENSPKWRGLLVSALRKVQEQVHPTLSANEESLYYIEELIFQLLNKLCMAQPRTVQDVEERVQKTFPHPIDKWAIADAQSAIEKRKRRNPLLLPVDKIHPSLKEVLGYKVDYHVSLYIVAVLEYISADILKLAGNYVFNIRHYEISQQDIKVSMCADKVLMDMFDQDDIGLVSLCEDEPSSSGELNYYDLVRTEIAEERQYLRELNMIIKVFREAFLSDRKLFKPSDIEKIFSNISDIHELTVKLLGLIEDTVEMTDESSPHPLAGSCFEDLAEEQAFDPYETLSQDILSPEFNEHFNKLMARPAVALHFQSIADGFKEAVRYVLPRLMLVPVYHCWHYFELLKQLKACSEEQEDRECLNQAITALMNLQGSMDRIYKQHSPRRRPGDPVCPFYSHQLRSKHLAIKKMNEIQKNIDGWEGKDIGQCCNEFIMEGPLTRIGAKHERHIFLFDGLMISCKPNHGQTRLPGYSSAEYRLKEKFVMRKIQICDKEDTCECKHAFELVSKDENSVVFAAKSAEEKNNWMAALISLHYRSTLDRMLDSVLLKEENEQPLRLPTPEVYRFVVKDSEENIVFEDNLQSRSGIPIIKGGTVVKLIERLTYHMYADPNFVRTFLTTYRSFCKPQELLSLLIERFEIPEPEPTDADKLAIEKGEQPISADLKRFRKEYVQPVQLRILNVFRHWVEHHFYDFERDLELLERLESFISSVRGKAMKKWVESIAKIIKRKKQAQANGISHNITFESPPPAIEWHISKPGQFETFDLMTLHPIEIARQLTLLESDLYRKVQPSELVGSVWTKEDKEINSPNLLKMIRHTTNLTLWFEKCIVEAENFEERVAVLSRIIEILQVFQDLNNFNGVLEIVSAVNSVSVYRLDHTFERFFENLNPMGNASEKEFTDYLFNKSLEIEPRNCKQPPRFPRKSTFSLKSPGIRPNTGRHGSTSGTLRGHPTPLEREPCKISFSRIAETELESTVSAPTSPNTPSTPPVSASSDLSVFLDVDLNSSCGSNSIFAPVLLPHSKSFFSSCGSLHKLSEEPLIPPPLPPRKKFDHDASNSKGNMKSDDDPPAIPPRQPPPPKVKPRVPVPTGAFDGPLHSPPPPPPRDPLPDTPPPVPLRPPEHFINCPFNLQPPPLGHLHRDSDWLRDISTCPNSPSTPPSTPSPRVPRRCYVLSSSQNNLAHPPAPPVPPRQNSSPHLPKLPPKTYKRELSHPPLYRLPLLENAETPQ</sequence>
<feature type="region of interest" description="Disordered" evidence="3">
    <location>
        <begin position="1045"/>
        <end position="1235"/>
    </location>
</feature>
<evidence type="ECO:0000259" key="6">
    <source>
        <dbReference type="PROSITE" id="PS50010"/>
    </source>
</evidence>
<dbReference type="FunFam" id="2.30.29.30:FF:000068">
    <property type="entry name" value="Son of sevenless homolog 1 (Drosophila)"/>
    <property type="match status" value="1"/>
</dbReference>
<feature type="compositionally biased region" description="Pro residues" evidence="3">
    <location>
        <begin position="1076"/>
        <end position="1087"/>
    </location>
</feature>
<dbReference type="SMART" id="SM00229">
    <property type="entry name" value="RasGEFN"/>
    <property type="match status" value="1"/>
</dbReference>
<reference evidence="8 9" key="1">
    <citation type="submission" date="2016-06" db="EMBL/GenBank/DDBJ databases">
        <title>Genome of Rhinopithecus bieti.</title>
        <authorList>
            <person name="Wu"/>
            <person name="C.-I. and Zhang"/>
            <person name="Y."/>
        </authorList>
    </citation>
    <scope>NUCLEOTIDE SEQUENCE</scope>
</reference>
<dbReference type="Pfam" id="PF00621">
    <property type="entry name" value="RhoGEF"/>
    <property type="match status" value="1"/>
</dbReference>
<keyword evidence="9" id="KW-1185">Reference proteome</keyword>
<dbReference type="PANTHER" id="PTHR23113">
    <property type="entry name" value="GUANINE NUCLEOTIDE EXCHANGE FACTOR"/>
    <property type="match status" value="1"/>
</dbReference>
<evidence type="ECO:0000313" key="8">
    <source>
        <dbReference type="Ensembl" id="ENSRBIP00000036591.1"/>
    </source>
</evidence>
<dbReference type="Pfam" id="PF00618">
    <property type="entry name" value="RasGEF_N"/>
    <property type="match status" value="1"/>
</dbReference>
<protein>
    <submittedName>
        <fullName evidence="8">SOS Ras/Rho guanine nucleotide exchange factor 2</fullName>
    </submittedName>
</protein>
<dbReference type="PROSITE" id="PS50009">
    <property type="entry name" value="RASGEF_CAT"/>
    <property type="match status" value="1"/>
</dbReference>
<reference evidence="8" key="2">
    <citation type="submission" date="2025-08" db="UniProtKB">
        <authorList>
            <consortium name="Ensembl"/>
        </authorList>
    </citation>
    <scope>IDENTIFICATION</scope>
</reference>
<reference evidence="8" key="3">
    <citation type="submission" date="2025-09" db="UniProtKB">
        <authorList>
            <consortium name="Ensembl"/>
        </authorList>
    </citation>
    <scope>IDENTIFICATION</scope>
</reference>
<name>A0A2K6MLE2_RHIBE</name>
<dbReference type="Ensembl" id="ENSRBIT00000060599.1">
    <property type="protein sequence ID" value="ENSRBIP00000036591.1"/>
    <property type="gene ID" value="ENSRBIG00000041892.1"/>
</dbReference>
<dbReference type="SMART" id="SM00233">
    <property type="entry name" value="PH"/>
    <property type="match status" value="1"/>
</dbReference>
<dbReference type="GeneTree" id="ENSGT00940000158324"/>
<dbReference type="Gene3D" id="2.30.29.30">
    <property type="entry name" value="Pleckstrin-homology domain (PH domain)/Phosphotyrosine-binding domain (PTB)"/>
    <property type="match status" value="1"/>
</dbReference>
<dbReference type="CDD" id="cd01261">
    <property type="entry name" value="PH_SOS"/>
    <property type="match status" value="1"/>
</dbReference>
<dbReference type="Pfam" id="PF00617">
    <property type="entry name" value="RasGEF"/>
    <property type="match status" value="1"/>
</dbReference>
<dbReference type="CDD" id="cd22914">
    <property type="entry name" value="HFD_SOS1_rpt1"/>
    <property type="match status" value="1"/>
</dbReference>
<dbReference type="PANTHER" id="PTHR23113:SF150">
    <property type="entry name" value="SON OF SEVENLESS HOMOLOG 2"/>
    <property type="match status" value="1"/>
</dbReference>
<keyword evidence="1 2" id="KW-0344">Guanine-nucleotide releasing factor</keyword>
<dbReference type="InterPro" id="IPR036964">
    <property type="entry name" value="RASGEF_cat_dom_sf"/>
</dbReference>
<dbReference type="GO" id="GO:0005829">
    <property type="term" value="C:cytosol"/>
    <property type="evidence" value="ECO:0007669"/>
    <property type="project" value="UniProtKB-ARBA"/>
</dbReference>
<dbReference type="InterPro" id="IPR023578">
    <property type="entry name" value="Ras_GEF_dom_sf"/>
</dbReference>
<dbReference type="GO" id="GO:0046982">
    <property type="term" value="F:protein heterodimerization activity"/>
    <property type="evidence" value="ECO:0007669"/>
    <property type="project" value="InterPro"/>
</dbReference>
<accession>A0AAJ7GCL7</accession>
<dbReference type="InterPro" id="IPR035899">
    <property type="entry name" value="DBL_dom_sf"/>
</dbReference>
<dbReference type="GO" id="GO:0005886">
    <property type="term" value="C:plasma membrane"/>
    <property type="evidence" value="ECO:0007669"/>
    <property type="project" value="TreeGrafter"/>
</dbReference>
<dbReference type="PROSITE" id="PS50003">
    <property type="entry name" value="PH_DOMAIN"/>
    <property type="match status" value="1"/>
</dbReference>
<evidence type="ECO:0000256" key="1">
    <source>
        <dbReference type="ARBA" id="ARBA00022658"/>
    </source>
</evidence>
<dbReference type="RefSeq" id="XP_017704940.1">
    <property type="nucleotide sequence ID" value="XM_017849451.1"/>
</dbReference>
<dbReference type="GO" id="GO:0005085">
    <property type="term" value="F:guanyl-nucleotide exchange factor activity"/>
    <property type="evidence" value="ECO:0007669"/>
    <property type="project" value="UniProtKB-KW"/>
</dbReference>
<evidence type="ECO:0000259" key="7">
    <source>
        <dbReference type="PROSITE" id="PS50212"/>
    </source>
</evidence>
<dbReference type="SMART" id="SM00147">
    <property type="entry name" value="RasGEF"/>
    <property type="match status" value="1"/>
</dbReference>
<dbReference type="KEGG" id="rbb:108513636"/>
<dbReference type="SMART" id="SM00325">
    <property type="entry name" value="RhoGEF"/>
    <property type="match status" value="1"/>
</dbReference>
<dbReference type="Gene3D" id="6.10.250.3060">
    <property type="match status" value="1"/>
</dbReference>
<feature type="domain" description="N-terminal Ras-GEF" evidence="7">
    <location>
        <begin position="595"/>
        <end position="739"/>
    </location>
</feature>
<feature type="compositionally biased region" description="Pro residues" evidence="3">
    <location>
        <begin position="1162"/>
        <end position="1172"/>
    </location>
</feature>
<dbReference type="SUPFAM" id="SSF47113">
    <property type="entry name" value="Histone-fold"/>
    <property type="match status" value="1"/>
</dbReference>
<evidence type="ECO:0000259" key="4">
    <source>
        <dbReference type="PROSITE" id="PS50003"/>
    </source>
</evidence>
<dbReference type="InterPro" id="IPR001895">
    <property type="entry name" value="RASGEF_cat_dom"/>
</dbReference>
<feature type="compositionally biased region" description="Basic and acidic residues" evidence="3">
    <location>
        <begin position="1056"/>
        <end position="1073"/>
    </location>
</feature>
<dbReference type="SUPFAM" id="SSF50729">
    <property type="entry name" value="PH domain-like"/>
    <property type="match status" value="1"/>
</dbReference>
<evidence type="ECO:0000313" key="9">
    <source>
        <dbReference type="Proteomes" id="UP000233180"/>
    </source>
</evidence>
<dbReference type="GO" id="GO:0007265">
    <property type="term" value="P:Ras protein signal transduction"/>
    <property type="evidence" value="ECO:0007669"/>
    <property type="project" value="TreeGrafter"/>
</dbReference>
<dbReference type="Gene3D" id="1.20.870.10">
    <property type="entry name" value="Son of sevenless (SoS) protein Chain: S domain 1"/>
    <property type="match status" value="1"/>
</dbReference>